<accession>A0AA49A7Z2</accession>
<reference evidence="2 3" key="1">
    <citation type="submission" date="2020-11" db="EMBL/GenBank/DDBJ databases">
        <authorList>
            <person name="Sun Q."/>
        </authorList>
    </citation>
    <scope>NUCLEOTIDE SEQUENCE [LARGE SCALE GENOMIC DNA]</scope>
    <source>
        <strain evidence="2 3">P8398</strain>
    </source>
</reference>
<feature type="transmembrane region" description="Helical" evidence="1">
    <location>
        <begin position="106"/>
        <end position="129"/>
    </location>
</feature>
<feature type="transmembrane region" description="Helical" evidence="1">
    <location>
        <begin position="310"/>
        <end position="334"/>
    </location>
</feature>
<evidence type="ECO:0000313" key="2">
    <source>
        <dbReference type="EMBL" id="QPI49292.1"/>
    </source>
</evidence>
<feature type="transmembrane region" description="Helical" evidence="1">
    <location>
        <begin position="286"/>
        <end position="304"/>
    </location>
</feature>
<evidence type="ECO:0000313" key="3">
    <source>
        <dbReference type="Proteomes" id="UP000662888"/>
    </source>
</evidence>
<gene>
    <name evidence="2" type="ORF">IV454_28220</name>
</gene>
<keyword evidence="1" id="KW-0472">Membrane</keyword>
<dbReference type="Proteomes" id="UP000662888">
    <property type="component" value="Chromosome"/>
</dbReference>
<keyword evidence="1" id="KW-1133">Transmembrane helix</keyword>
<dbReference type="RefSeq" id="WP_206088855.1">
    <property type="nucleotide sequence ID" value="NZ_CP065053.1"/>
</dbReference>
<evidence type="ECO:0000256" key="1">
    <source>
        <dbReference type="SAM" id="Phobius"/>
    </source>
</evidence>
<dbReference type="EMBL" id="CP065053">
    <property type="protein sequence ID" value="QPI49292.1"/>
    <property type="molecule type" value="Genomic_DNA"/>
</dbReference>
<feature type="transmembrane region" description="Helical" evidence="1">
    <location>
        <begin position="31"/>
        <end position="54"/>
    </location>
</feature>
<keyword evidence="1" id="KW-0812">Transmembrane</keyword>
<feature type="transmembrane region" description="Helical" evidence="1">
    <location>
        <begin position="260"/>
        <end position="279"/>
    </location>
</feature>
<organism evidence="2 3">
    <name type="scientific">Massilia antarctica</name>
    <dbReference type="NCBI Taxonomy" id="2765360"/>
    <lineage>
        <taxon>Bacteria</taxon>
        <taxon>Pseudomonadati</taxon>
        <taxon>Pseudomonadota</taxon>
        <taxon>Betaproteobacteria</taxon>
        <taxon>Burkholderiales</taxon>
        <taxon>Oxalobacteraceae</taxon>
        <taxon>Telluria group</taxon>
        <taxon>Massilia</taxon>
    </lineage>
</organism>
<proteinExistence type="predicted"/>
<sequence>MNPHPSPDAVPAGGFFAAAANYGVNSPRPRLLLVALMLLALCIVLITAIDLAFLSDRVNYMLSLTQTKTLPHEAMRAGDMNTILFVTAMAGGMLALIAFGHSWARWVWLLLCMLAGSGLALVWVGPMFLFAPGAAMVKCGLFVLQAVLTCLLFAPSSNAWFRRLRELRDNPRRQAATPAAYQGTAPADGQAYHPYAPPGTLAGAAPAAVALPARPRTVTLGMALCVLSSLAGMVISLIYMPDVLAAQSVSLGTGWVKNTVYGSLVVGALLLILLMYFIARASNVARWIWLVVAVFGFLNSINAFKTAFVVSALYGSLAVLTQLIVLAGTILLFVPASNQWMRDTALARRP</sequence>
<feature type="transmembrane region" description="Helical" evidence="1">
    <location>
        <begin position="80"/>
        <end position="99"/>
    </location>
</feature>
<protein>
    <submittedName>
        <fullName evidence="2">Uncharacterized protein</fullName>
    </submittedName>
</protein>
<feature type="transmembrane region" description="Helical" evidence="1">
    <location>
        <begin position="135"/>
        <end position="154"/>
    </location>
</feature>
<name>A0AA49A7Z2_9BURK</name>
<keyword evidence="3" id="KW-1185">Reference proteome</keyword>
<feature type="transmembrane region" description="Helical" evidence="1">
    <location>
        <begin position="220"/>
        <end position="240"/>
    </location>
</feature>